<dbReference type="EC" id="2.7.13.3" evidence="3"/>
<evidence type="ECO:0000256" key="3">
    <source>
        <dbReference type="ARBA" id="ARBA00012438"/>
    </source>
</evidence>
<comment type="subcellular location">
    <subcellularLocation>
        <location evidence="2">Cell membrane</location>
        <topology evidence="2">Multi-pass membrane protein</topology>
    </subcellularLocation>
</comment>
<evidence type="ECO:0000256" key="8">
    <source>
        <dbReference type="ARBA" id="ARBA00022741"/>
    </source>
</evidence>
<evidence type="ECO:0000256" key="2">
    <source>
        <dbReference type="ARBA" id="ARBA00004651"/>
    </source>
</evidence>
<keyword evidence="4" id="KW-1003">Cell membrane</keyword>
<keyword evidence="12" id="KW-0902">Two-component regulatory system</keyword>
<protein>
    <recommendedName>
        <fullName evidence="3">histidine kinase</fullName>
        <ecNumber evidence="3">2.7.13.3</ecNumber>
    </recommendedName>
</protein>
<keyword evidence="9 16" id="KW-0418">Kinase</keyword>
<dbReference type="GO" id="GO:0071555">
    <property type="term" value="P:cell wall organization"/>
    <property type="evidence" value="ECO:0007669"/>
    <property type="project" value="InterPro"/>
</dbReference>
<dbReference type="SMART" id="SM00387">
    <property type="entry name" value="HATPase_c"/>
    <property type="match status" value="1"/>
</dbReference>
<keyword evidence="7 14" id="KW-0812">Transmembrane</keyword>
<evidence type="ECO:0000256" key="13">
    <source>
        <dbReference type="ARBA" id="ARBA00023136"/>
    </source>
</evidence>
<dbReference type="GO" id="GO:0005524">
    <property type="term" value="F:ATP binding"/>
    <property type="evidence" value="ECO:0007669"/>
    <property type="project" value="UniProtKB-KW"/>
</dbReference>
<feature type="transmembrane region" description="Helical" evidence="14">
    <location>
        <begin position="154"/>
        <end position="172"/>
    </location>
</feature>
<dbReference type="InterPro" id="IPR036890">
    <property type="entry name" value="HATPase_C_sf"/>
</dbReference>
<dbReference type="Gene3D" id="3.30.565.10">
    <property type="entry name" value="Histidine kinase-like ATPase, C-terminal domain"/>
    <property type="match status" value="1"/>
</dbReference>
<dbReference type="InterPro" id="IPR010559">
    <property type="entry name" value="Sig_transdc_His_kin_internal"/>
</dbReference>
<dbReference type="STRING" id="201973.SAMN04488025_101180"/>
<dbReference type="EMBL" id="FOOK01000001">
    <property type="protein sequence ID" value="SFF64862.1"/>
    <property type="molecule type" value="Genomic_DNA"/>
</dbReference>
<dbReference type="Gene3D" id="3.30.450.40">
    <property type="match status" value="1"/>
</dbReference>
<evidence type="ECO:0000313" key="17">
    <source>
        <dbReference type="Proteomes" id="UP000198661"/>
    </source>
</evidence>
<dbReference type="Proteomes" id="UP000198661">
    <property type="component" value="Unassembled WGS sequence"/>
</dbReference>
<dbReference type="RefSeq" id="WP_092035432.1">
    <property type="nucleotide sequence ID" value="NZ_FOOK01000001.1"/>
</dbReference>
<dbReference type="OrthoDB" id="9776552at2"/>
<accession>A0A1I2KCT2</accession>
<organism evidence="16 17">
    <name type="scientific">Planifilum fulgidum</name>
    <dbReference type="NCBI Taxonomy" id="201973"/>
    <lineage>
        <taxon>Bacteria</taxon>
        <taxon>Bacillati</taxon>
        <taxon>Bacillota</taxon>
        <taxon>Bacilli</taxon>
        <taxon>Bacillales</taxon>
        <taxon>Thermoactinomycetaceae</taxon>
        <taxon>Planifilum</taxon>
    </lineage>
</organism>
<gene>
    <name evidence="16" type="ORF">SAMN04488025_101180</name>
</gene>
<keyword evidence="11 14" id="KW-1133">Transmembrane helix</keyword>
<dbReference type="InterPro" id="IPR050640">
    <property type="entry name" value="Bact_2-comp_sensor_kinase"/>
</dbReference>
<feature type="transmembrane region" description="Helical" evidence="14">
    <location>
        <begin position="120"/>
        <end position="142"/>
    </location>
</feature>
<keyword evidence="8" id="KW-0547">Nucleotide-binding</keyword>
<keyword evidence="13 14" id="KW-0472">Membrane</keyword>
<dbReference type="GO" id="GO:0005886">
    <property type="term" value="C:plasma membrane"/>
    <property type="evidence" value="ECO:0007669"/>
    <property type="project" value="UniProtKB-SubCell"/>
</dbReference>
<feature type="transmembrane region" description="Helical" evidence="14">
    <location>
        <begin position="41"/>
        <end position="62"/>
    </location>
</feature>
<evidence type="ECO:0000256" key="6">
    <source>
        <dbReference type="ARBA" id="ARBA00022679"/>
    </source>
</evidence>
<evidence type="ECO:0000256" key="4">
    <source>
        <dbReference type="ARBA" id="ARBA00022475"/>
    </source>
</evidence>
<keyword evidence="17" id="KW-1185">Reference proteome</keyword>
<dbReference type="Pfam" id="PF06580">
    <property type="entry name" value="His_kinase"/>
    <property type="match status" value="1"/>
</dbReference>
<feature type="transmembrane region" description="Helical" evidence="14">
    <location>
        <begin position="184"/>
        <end position="208"/>
    </location>
</feature>
<dbReference type="GO" id="GO:0000155">
    <property type="term" value="F:phosphorelay sensor kinase activity"/>
    <property type="evidence" value="ECO:0007669"/>
    <property type="project" value="InterPro"/>
</dbReference>
<keyword evidence="10" id="KW-0067">ATP-binding</keyword>
<dbReference type="Pfam" id="PF02518">
    <property type="entry name" value="HATPase_c"/>
    <property type="match status" value="1"/>
</dbReference>
<evidence type="ECO:0000313" key="16">
    <source>
        <dbReference type="EMBL" id="SFF64862.1"/>
    </source>
</evidence>
<evidence type="ECO:0000256" key="14">
    <source>
        <dbReference type="SAM" id="Phobius"/>
    </source>
</evidence>
<dbReference type="Pfam" id="PF07694">
    <property type="entry name" value="5TM-5TMR_LYT"/>
    <property type="match status" value="1"/>
</dbReference>
<reference evidence="16 17" key="1">
    <citation type="submission" date="2016-10" db="EMBL/GenBank/DDBJ databases">
        <authorList>
            <person name="de Groot N.N."/>
        </authorList>
    </citation>
    <scope>NUCLEOTIDE SEQUENCE [LARGE SCALE GENOMIC DNA]</scope>
    <source>
        <strain evidence="16 17">DSM 44945</strain>
    </source>
</reference>
<keyword evidence="5" id="KW-0597">Phosphoprotein</keyword>
<evidence type="ECO:0000256" key="12">
    <source>
        <dbReference type="ARBA" id="ARBA00023012"/>
    </source>
</evidence>
<feature type="transmembrane region" description="Helical" evidence="14">
    <location>
        <begin position="82"/>
        <end position="108"/>
    </location>
</feature>
<name>A0A1I2KCT2_9BACL</name>
<dbReference type="InterPro" id="IPR003594">
    <property type="entry name" value="HATPase_dom"/>
</dbReference>
<proteinExistence type="predicted"/>
<dbReference type="InterPro" id="IPR011620">
    <property type="entry name" value="Sig_transdc_His_kinase_LytS_TM"/>
</dbReference>
<evidence type="ECO:0000256" key="5">
    <source>
        <dbReference type="ARBA" id="ARBA00022553"/>
    </source>
</evidence>
<dbReference type="InterPro" id="IPR029016">
    <property type="entry name" value="GAF-like_dom_sf"/>
</dbReference>
<feature type="domain" description="Histidine kinase/HSP90-like ATPase" evidence="15">
    <location>
        <begin position="472"/>
        <end position="586"/>
    </location>
</feature>
<evidence type="ECO:0000256" key="10">
    <source>
        <dbReference type="ARBA" id="ARBA00022840"/>
    </source>
</evidence>
<evidence type="ECO:0000256" key="7">
    <source>
        <dbReference type="ARBA" id="ARBA00022692"/>
    </source>
</evidence>
<evidence type="ECO:0000256" key="1">
    <source>
        <dbReference type="ARBA" id="ARBA00000085"/>
    </source>
</evidence>
<dbReference type="PANTHER" id="PTHR34220:SF7">
    <property type="entry name" value="SENSOR HISTIDINE KINASE YPDA"/>
    <property type="match status" value="1"/>
</dbReference>
<evidence type="ECO:0000256" key="11">
    <source>
        <dbReference type="ARBA" id="ARBA00022989"/>
    </source>
</evidence>
<feature type="transmembrane region" description="Helical" evidence="14">
    <location>
        <begin position="12"/>
        <end position="32"/>
    </location>
</feature>
<dbReference type="SUPFAM" id="SSF55874">
    <property type="entry name" value="ATPase domain of HSP90 chaperone/DNA topoisomerase II/histidine kinase"/>
    <property type="match status" value="1"/>
</dbReference>
<comment type="catalytic activity">
    <reaction evidence="1">
        <text>ATP + protein L-histidine = ADP + protein N-phospho-L-histidine.</text>
        <dbReference type="EC" id="2.7.13.3"/>
    </reaction>
</comment>
<evidence type="ECO:0000259" key="15">
    <source>
        <dbReference type="SMART" id="SM00387"/>
    </source>
</evidence>
<dbReference type="PANTHER" id="PTHR34220">
    <property type="entry name" value="SENSOR HISTIDINE KINASE YPDA"/>
    <property type="match status" value="1"/>
</dbReference>
<dbReference type="AlphaFoldDB" id="A0A1I2KCT2"/>
<keyword evidence="6" id="KW-0808">Transferase</keyword>
<evidence type="ECO:0000256" key="9">
    <source>
        <dbReference type="ARBA" id="ARBA00022777"/>
    </source>
</evidence>
<sequence>MEELTILLLQRIALLLLCAFLLTRIPSFRYLLDREINLRTVLSHSVIFGLFGIASTQAGVIFDGERFYSGLWYTGLAPDETLVSSGLVAVVIAGLLGGPAVGLGAGCITGGYTLTLGGHLIAASSLVNPITGFLAGLTARFFSQERVISPFKALFIGMFAPILYMHLFLIFSSRPEETIPFVNAAGVPLVVSNSVGIAIFTAVIRVALEEKEREAAGETRRAFKIAETALPHLRQGLNGRTARKLAELLNRELTNVAGVAVTDGKRVLAHAGKGAKGHGEGGILPREEESAEIGETGLKMVSGHERMDCGRPRCPLRAALLIPIFETGEKVGQIILYFQRQQQIRPVEIAFAQGLEKLLSHQLDMIAAEKAKALLQEAELRNLQAQVHPHFLFNTLHLIATLIRVDPAQARHLIVQLGAFLRSSMKLASSSLVPLEQEEQQLKAYLEIVRVRFRGKLDIRYRREEGIEQVPIPPFTLQPLVENSIQHGLKDTSGGGLVEIELARDRKDKRRLQVVIRDNGKGIPPHILAVLGKAPIPSPGGDRSGGMGIYNVNQRLIRLFGEEARLRFANRPKGGSIVSFQIPCPAPGERNRGEEVTAHAD</sequence>